<name>A0A151GNR4_DRECN</name>
<evidence type="ECO:0000313" key="2">
    <source>
        <dbReference type="EMBL" id="KYK58753.1"/>
    </source>
</evidence>
<proteinExistence type="predicted"/>
<reference evidence="2 3" key="1">
    <citation type="journal article" date="2016" name="Sci. Rep.">
        <title>Insights into Adaptations to a Near-Obligate Nematode Endoparasitic Lifestyle from the Finished Genome of Drechmeria coniospora.</title>
        <authorList>
            <person name="Zhang L."/>
            <person name="Zhou Z."/>
            <person name="Guo Q."/>
            <person name="Fokkens L."/>
            <person name="Miskei M."/>
            <person name="Pocsi I."/>
            <person name="Zhang W."/>
            <person name="Chen M."/>
            <person name="Wang L."/>
            <person name="Sun Y."/>
            <person name="Donzelli B.G."/>
            <person name="Gibson D.M."/>
            <person name="Nelson D.R."/>
            <person name="Luo J.G."/>
            <person name="Rep M."/>
            <person name="Liu H."/>
            <person name="Yang S."/>
            <person name="Wang J."/>
            <person name="Krasnoff S.B."/>
            <person name="Xu Y."/>
            <person name="Molnar I."/>
            <person name="Lin M."/>
        </authorList>
    </citation>
    <scope>NUCLEOTIDE SEQUENCE [LARGE SCALE GENOMIC DNA]</scope>
    <source>
        <strain evidence="2 3">ARSEF 6962</strain>
    </source>
</reference>
<dbReference type="EMBL" id="LAYC01000002">
    <property type="protein sequence ID" value="KYK58753.1"/>
    <property type="molecule type" value="Genomic_DNA"/>
</dbReference>
<dbReference type="STRING" id="98403.A0A151GNR4"/>
<feature type="region of interest" description="Disordered" evidence="1">
    <location>
        <begin position="1"/>
        <end position="185"/>
    </location>
</feature>
<dbReference type="GeneID" id="63718414"/>
<evidence type="ECO:0000256" key="1">
    <source>
        <dbReference type="SAM" id="MobiDB-lite"/>
    </source>
</evidence>
<feature type="compositionally biased region" description="Basic and acidic residues" evidence="1">
    <location>
        <begin position="34"/>
        <end position="77"/>
    </location>
</feature>
<evidence type="ECO:0000313" key="3">
    <source>
        <dbReference type="Proteomes" id="UP000076580"/>
    </source>
</evidence>
<keyword evidence="3" id="KW-1185">Reference proteome</keyword>
<feature type="compositionally biased region" description="Basic residues" evidence="1">
    <location>
        <begin position="280"/>
        <end position="293"/>
    </location>
</feature>
<dbReference type="RefSeq" id="XP_040658105.1">
    <property type="nucleotide sequence ID" value="XM_040803072.1"/>
</dbReference>
<dbReference type="Proteomes" id="UP000076580">
    <property type="component" value="Chromosome 02"/>
</dbReference>
<feature type="region of interest" description="Disordered" evidence="1">
    <location>
        <begin position="271"/>
        <end position="293"/>
    </location>
</feature>
<dbReference type="InParanoid" id="A0A151GNR4"/>
<feature type="compositionally biased region" description="Low complexity" evidence="1">
    <location>
        <begin position="81"/>
        <end position="113"/>
    </location>
</feature>
<organism evidence="2 3">
    <name type="scientific">Drechmeria coniospora</name>
    <name type="common">Nematophagous fungus</name>
    <name type="synonym">Meria coniospora</name>
    <dbReference type="NCBI Taxonomy" id="98403"/>
    <lineage>
        <taxon>Eukaryota</taxon>
        <taxon>Fungi</taxon>
        <taxon>Dikarya</taxon>
        <taxon>Ascomycota</taxon>
        <taxon>Pezizomycotina</taxon>
        <taxon>Sordariomycetes</taxon>
        <taxon>Hypocreomycetidae</taxon>
        <taxon>Hypocreales</taxon>
        <taxon>Ophiocordycipitaceae</taxon>
        <taxon>Drechmeria</taxon>
    </lineage>
</organism>
<accession>A0A151GNR4</accession>
<sequence length="293" mass="31165">MAYSPPPLRRREHASRRGQDLYDDAYLAAASRAPRRDRSERHPPRGRSERQPLREPPPREPPPRDRSERHPREHPPREPPTARLAPTATSSTPSGSARRTASVVGPKPTTGGDDTTRRRGTRVLTRPPAGAMRRPIRGLAGGKRTGRATAATTGDARRPTAAMTGDAPGARGGPLPQRRRRGSMPATVVKKGASWLANPLVQAGARTAFAAGAQAVMRSRNDPSPWLGAKGAKVATAALGAALVDGLVNQKHPAGAKQDLVRSGVAALLGELGAKDDGRRHGHGHGPSRRRKD</sequence>
<dbReference type="AlphaFoldDB" id="A0A151GNR4"/>
<protein>
    <submittedName>
        <fullName evidence="2">Uncharacterized protein</fullName>
    </submittedName>
</protein>
<feature type="compositionally biased region" description="Low complexity" evidence="1">
    <location>
        <begin position="147"/>
        <end position="162"/>
    </location>
</feature>
<comment type="caution">
    <text evidence="2">The sequence shown here is derived from an EMBL/GenBank/DDBJ whole genome shotgun (WGS) entry which is preliminary data.</text>
</comment>
<gene>
    <name evidence="2" type="ORF">DCS_05771</name>
</gene>